<protein>
    <recommendedName>
        <fullName evidence="4">ANTAR domain-containing protein</fullName>
    </recommendedName>
</protein>
<dbReference type="Proteomes" id="UP001582793">
    <property type="component" value="Unassembled WGS sequence"/>
</dbReference>
<evidence type="ECO:0008006" key="4">
    <source>
        <dbReference type="Google" id="ProtNLM"/>
    </source>
</evidence>
<feature type="region of interest" description="Disordered" evidence="1">
    <location>
        <begin position="1"/>
        <end position="38"/>
    </location>
</feature>
<gene>
    <name evidence="2" type="ORF">AAFH96_14175</name>
</gene>
<evidence type="ECO:0000313" key="2">
    <source>
        <dbReference type="EMBL" id="MFB6394248.1"/>
    </source>
</evidence>
<accession>A0ABV5CTZ7</accession>
<dbReference type="RefSeq" id="WP_375734463.1">
    <property type="nucleotide sequence ID" value="NZ_JBCGDC010000033.1"/>
</dbReference>
<evidence type="ECO:0000313" key="3">
    <source>
        <dbReference type="Proteomes" id="UP001582793"/>
    </source>
</evidence>
<comment type="caution">
    <text evidence="2">The sequence shown here is derived from an EMBL/GenBank/DDBJ whole genome shotgun (WGS) entry which is preliminary data.</text>
</comment>
<proteinExistence type="predicted"/>
<evidence type="ECO:0000256" key="1">
    <source>
        <dbReference type="SAM" id="MobiDB-lite"/>
    </source>
</evidence>
<name>A0ABV5CTZ7_9ACTN</name>
<keyword evidence="3" id="KW-1185">Reference proteome</keyword>
<organism evidence="2 3">
    <name type="scientific">Polymorphospora lycopeni</name>
    <dbReference type="NCBI Taxonomy" id="3140240"/>
    <lineage>
        <taxon>Bacteria</taxon>
        <taxon>Bacillati</taxon>
        <taxon>Actinomycetota</taxon>
        <taxon>Actinomycetes</taxon>
        <taxon>Micromonosporales</taxon>
        <taxon>Micromonosporaceae</taxon>
        <taxon>Polymorphospora</taxon>
    </lineage>
</organism>
<reference evidence="2 3" key="1">
    <citation type="submission" date="2024-04" db="EMBL/GenBank/DDBJ databases">
        <title>Polymorphospora sp. isolated from Baiyangdian Lake in Xiong'an New Area.</title>
        <authorList>
            <person name="Zhang X."/>
            <person name="Liu J."/>
        </authorList>
    </citation>
    <scope>NUCLEOTIDE SEQUENCE [LARGE SCALE GENOMIC DNA]</scope>
    <source>
        <strain evidence="2 3">2-325</strain>
    </source>
</reference>
<dbReference type="EMBL" id="JBCGDC010000033">
    <property type="protein sequence ID" value="MFB6394248.1"/>
    <property type="molecule type" value="Genomic_DNA"/>
</dbReference>
<sequence>MTSPPGSAVENGPRAVVSGTDPVGPSCRRGRHGPPDTAGDLEEWFAVVLRATHGLRTAAVLRRMSAAAALLHTTEQVDEALDRAILEVVRQGVPPLRDVS</sequence>